<dbReference type="Gene3D" id="2.60.120.1440">
    <property type="match status" value="1"/>
</dbReference>
<gene>
    <name evidence="3" type="ORF">HWQ67_01370</name>
</gene>
<evidence type="ECO:0000313" key="4">
    <source>
        <dbReference type="Proteomes" id="UP001196980"/>
    </source>
</evidence>
<evidence type="ECO:0000259" key="2">
    <source>
        <dbReference type="Pfam" id="PF04773"/>
    </source>
</evidence>
<sequence>MKKTFFFQLVICYLAAVTLASGADDIGKVVALRGQAQIERNKQEIAAKVQDGILMIDTVATKEASRTKMLFIDDSVLTVGEKSKVVIKEFVYGKDDRSKAVFNLLDGKMRTVVGRSNSEVQTPTLVAAARGTVIYFETGLQDSVPYTTVLCLEGQVDVSSIDPTISGTVTVTPGMMATVLAGKAPPAPVKAGEEALRNATLRWGEVTSETLADNLASAGRAAAMLNLNPQQTIVQTPTTPVTIGVVFP</sequence>
<dbReference type="InterPro" id="IPR006860">
    <property type="entry name" value="FecR"/>
</dbReference>
<evidence type="ECO:0000313" key="3">
    <source>
        <dbReference type="EMBL" id="MBV6340224.1"/>
    </source>
</evidence>
<dbReference type="PANTHER" id="PTHR38731">
    <property type="entry name" value="LIPL45-RELATED LIPOPROTEIN-RELATED"/>
    <property type="match status" value="1"/>
</dbReference>
<feature type="signal peptide" evidence="1">
    <location>
        <begin position="1"/>
        <end position="23"/>
    </location>
</feature>
<feature type="chain" id="PRO_5045678888" evidence="1">
    <location>
        <begin position="24"/>
        <end position="248"/>
    </location>
</feature>
<protein>
    <submittedName>
        <fullName evidence="3">FecR domain-containing protein</fullName>
    </submittedName>
</protein>
<keyword evidence="4" id="KW-1185">Reference proteome</keyword>
<accession>A0ABS6RW21</accession>
<keyword evidence="1" id="KW-0732">Signal</keyword>
<dbReference type="Pfam" id="PF04773">
    <property type="entry name" value="FecR"/>
    <property type="match status" value="1"/>
</dbReference>
<dbReference type="Proteomes" id="UP001196980">
    <property type="component" value="Unassembled WGS sequence"/>
</dbReference>
<feature type="domain" description="FecR protein" evidence="2">
    <location>
        <begin position="57"/>
        <end position="156"/>
    </location>
</feature>
<organism evidence="3 4">
    <name type="scientific">Candidatus Magnetobacterium casense</name>
    <dbReference type="NCBI Taxonomy" id="1455061"/>
    <lineage>
        <taxon>Bacteria</taxon>
        <taxon>Pseudomonadati</taxon>
        <taxon>Nitrospirota</taxon>
        <taxon>Thermodesulfovibrionia</taxon>
        <taxon>Thermodesulfovibrionales</taxon>
        <taxon>Candidatus Magnetobacteriaceae</taxon>
        <taxon>Candidatus Magnetobacterium</taxon>
    </lineage>
</organism>
<dbReference type="RefSeq" id="WP_218250847.1">
    <property type="nucleotide sequence ID" value="NZ_JABXWD010000012.1"/>
</dbReference>
<dbReference type="EMBL" id="JABXWD010000012">
    <property type="protein sequence ID" value="MBV6340224.1"/>
    <property type="molecule type" value="Genomic_DNA"/>
</dbReference>
<name>A0ABS6RW21_9BACT</name>
<evidence type="ECO:0000256" key="1">
    <source>
        <dbReference type="SAM" id="SignalP"/>
    </source>
</evidence>
<proteinExistence type="predicted"/>
<comment type="caution">
    <text evidence="3">The sequence shown here is derived from an EMBL/GenBank/DDBJ whole genome shotgun (WGS) entry which is preliminary data.</text>
</comment>
<reference evidence="3 4" key="1">
    <citation type="journal article" date="2020" name="J Geophys Res Biogeosci">
        <title>Magnetotaxis as an Adaptation to Enable Bacterial Shuttling of Microbial Sulfur and Sulfur Cycling Across Aquatic Oxic#Anoxic Interfaces.</title>
        <authorList>
            <person name="Li J."/>
            <person name="Liu P."/>
            <person name="Wang J."/>
            <person name="Roberts A.P."/>
            <person name="Pan Y."/>
        </authorList>
    </citation>
    <scope>NUCLEOTIDE SEQUENCE [LARGE SCALE GENOMIC DNA]</scope>
    <source>
        <strain evidence="3 4">MYR-1_YQ</strain>
    </source>
</reference>